<reference evidence="3 4" key="1">
    <citation type="submission" date="2018-02" db="EMBL/GenBank/DDBJ databases">
        <title>Reclassifiation of [Polyangium] brachysporum DSM 7029 as Guopingzhaonella breviflexa gen. nov., sp. nov., a member of the family Comamonadaceae.</title>
        <authorList>
            <person name="Tang B."/>
        </authorList>
    </citation>
    <scope>NUCLEOTIDE SEQUENCE [LARGE SCALE GENOMIC DNA]</scope>
    <source>
        <strain evidence="3 4">DSM 15344</strain>
    </source>
</reference>
<gene>
    <name evidence="3" type="ORF">C1702_17235</name>
</gene>
<keyword evidence="2" id="KW-0732">Signal</keyword>
<dbReference type="InterPro" id="IPR025392">
    <property type="entry name" value="DUF4124"/>
</dbReference>
<sequence>MKQTARWALGAGAGLLALAASLPAQALYKVVGPDGKVTYTDRPPADAGRAQVVSAPGAGSTGGGQALPYELRQVVARYPVTLYTSSDCQPCDAGRALLRQRGIPYTERTVSTAEDSKALARLTGGNELPTLQIGQQQVRGFSSTEWSSYLDAAGYPKQSLLPANYVHAPATPLVAVQPAPAAPAQPAAPAPAPARAAEAPPPPAGNAPPGFRF</sequence>
<dbReference type="CDD" id="cd02976">
    <property type="entry name" value="NrdH"/>
    <property type="match status" value="1"/>
</dbReference>
<dbReference type="Gene3D" id="3.40.30.10">
    <property type="entry name" value="Glutaredoxin"/>
    <property type="match status" value="1"/>
</dbReference>
<evidence type="ECO:0000256" key="1">
    <source>
        <dbReference type="SAM" id="MobiDB-lite"/>
    </source>
</evidence>
<dbReference type="InterPro" id="IPR036249">
    <property type="entry name" value="Thioredoxin-like_sf"/>
</dbReference>
<feature type="signal peptide" evidence="2">
    <location>
        <begin position="1"/>
        <end position="26"/>
    </location>
</feature>
<dbReference type="Pfam" id="PF00462">
    <property type="entry name" value="Glutaredoxin"/>
    <property type="match status" value="1"/>
</dbReference>
<evidence type="ECO:0000313" key="3">
    <source>
        <dbReference type="EMBL" id="PPE68418.1"/>
    </source>
</evidence>
<feature type="region of interest" description="Disordered" evidence="1">
    <location>
        <begin position="179"/>
        <end position="213"/>
    </location>
</feature>
<organism evidence="3 4">
    <name type="scientific">Caldimonas thermodepolymerans</name>
    <dbReference type="NCBI Taxonomy" id="215580"/>
    <lineage>
        <taxon>Bacteria</taxon>
        <taxon>Pseudomonadati</taxon>
        <taxon>Pseudomonadota</taxon>
        <taxon>Betaproteobacteria</taxon>
        <taxon>Burkholderiales</taxon>
        <taxon>Sphaerotilaceae</taxon>
        <taxon>Caldimonas</taxon>
    </lineage>
</organism>
<comment type="caution">
    <text evidence="3">The sequence shown here is derived from an EMBL/GenBank/DDBJ whole genome shotgun (WGS) entry which is preliminary data.</text>
</comment>
<dbReference type="EMBL" id="PSNY01000028">
    <property type="protein sequence ID" value="PPE68418.1"/>
    <property type="molecule type" value="Genomic_DNA"/>
</dbReference>
<name>A0A2S5T0K8_9BURK</name>
<dbReference type="InterPro" id="IPR002109">
    <property type="entry name" value="Glutaredoxin"/>
</dbReference>
<dbReference type="AlphaFoldDB" id="A0A2S5T0K8"/>
<dbReference type="Proteomes" id="UP000239406">
    <property type="component" value="Unassembled WGS sequence"/>
</dbReference>
<dbReference type="PROSITE" id="PS51354">
    <property type="entry name" value="GLUTAREDOXIN_2"/>
    <property type="match status" value="1"/>
</dbReference>
<dbReference type="RefSeq" id="WP_104358951.1">
    <property type="nucleotide sequence ID" value="NZ_CALFFA010000022.1"/>
</dbReference>
<evidence type="ECO:0000313" key="4">
    <source>
        <dbReference type="Proteomes" id="UP000239406"/>
    </source>
</evidence>
<accession>A0A2S5T0K8</accession>
<dbReference type="SUPFAM" id="SSF52833">
    <property type="entry name" value="Thioredoxin-like"/>
    <property type="match status" value="1"/>
</dbReference>
<evidence type="ECO:0000256" key="2">
    <source>
        <dbReference type="SAM" id="SignalP"/>
    </source>
</evidence>
<feature type="chain" id="PRO_5043960647" evidence="2">
    <location>
        <begin position="27"/>
        <end position="213"/>
    </location>
</feature>
<proteinExistence type="predicted"/>
<keyword evidence="4" id="KW-1185">Reference proteome</keyword>
<dbReference type="Pfam" id="PF13511">
    <property type="entry name" value="DUF4124"/>
    <property type="match status" value="1"/>
</dbReference>
<feature type="compositionally biased region" description="Pro residues" evidence="1">
    <location>
        <begin position="180"/>
        <end position="192"/>
    </location>
</feature>
<protein>
    <submittedName>
        <fullName evidence="3">NrdH-redoxin</fullName>
    </submittedName>
</protein>